<sequence length="60" mass="6796">MDLRGLTSITDFFILGTGESDAQVKAIVDHLNEKLRSENTKPSHIEGYDKLSWVLIDYVD</sequence>
<dbReference type="InterPro" id="IPR043519">
    <property type="entry name" value="NT_sf"/>
</dbReference>
<comment type="caution">
    <text evidence="2">The sequence shown here is derived from an EMBL/GenBank/DDBJ whole genome shotgun (WGS) entry which is preliminary data.</text>
</comment>
<gene>
    <name evidence="2" type="ORF">S03H2_42385</name>
</gene>
<accession>X1I0S5</accession>
<dbReference type="Pfam" id="PF02410">
    <property type="entry name" value="RsfS"/>
    <property type="match status" value="1"/>
</dbReference>
<feature type="non-terminal residue" evidence="2">
    <location>
        <position position="60"/>
    </location>
</feature>
<dbReference type="NCBIfam" id="TIGR00090">
    <property type="entry name" value="rsfS_iojap_ybeB"/>
    <property type="match status" value="1"/>
</dbReference>
<evidence type="ECO:0000313" key="2">
    <source>
        <dbReference type="EMBL" id="GAH75976.1"/>
    </source>
</evidence>
<reference evidence="2" key="1">
    <citation type="journal article" date="2014" name="Front. Microbiol.">
        <title>High frequency of phylogenetically diverse reductive dehalogenase-homologous genes in deep subseafloor sedimentary metagenomes.</title>
        <authorList>
            <person name="Kawai M."/>
            <person name="Futagami T."/>
            <person name="Toyoda A."/>
            <person name="Takaki Y."/>
            <person name="Nishi S."/>
            <person name="Hori S."/>
            <person name="Arai W."/>
            <person name="Tsubouchi T."/>
            <person name="Morono Y."/>
            <person name="Uchiyama I."/>
            <person name="Ito T."/>
            <person name="Fujiyama A."/>
            <person name="Inagaki F."/>
            <person name="Takami H."/>
        </authorList>
    </citation>
    <scope>NUCLEOTIDE SEQUENCE</scope>
    <source>
        <strain evidence="2">Expedition CK06-06</strain>
    </source>
</reference>
<protein>
    <recommendedName>
        <fullName evidence="3">Ribosome silencing factor</fullName>
    </recommendedName>
</protein>
<evidence type="ECO:0000256" key="1">
    <source>
        <dbReference type="ARBA" id="ARBA00010574"/>
    </source>
</evidence>
<dbReference type="SUPFAM" id="SSF81301">
    <property type="entry name" value="Nucleotidyltransferase"/>
    <property type="match status" value="1"/>
</dbReference>
<dbReference type="AlphaFoldDB" id="X1I0S5"/>
<comment type="similarity">
    <text evidence="1">Belongs to the Iojap/RsfS family.</text>
</comment>
<organism evidence="2">
    <name type="scientific">marine sediment metagenome</name>
    <dbReference type="NCBI Taxonomy" id="412755"/>
    <lineage>
        <taxon>unclassified sequences</taxon>
        <taxon>metagenomes</taxon>
        <taxon>ecological metagenomes</taxon>
    </lineage>
</organism>
<dbReference type="Gene3D" id="3.30.460.10">
    <property type="entry name" value="Beta Polymerase, domain 2"/>
    <property type="match status" value="1"/>
</dbReference>
<evidence type="ECO:0008006" key="3">
    <source>
        <dbReference type="Google" id="ProtNLM"/>
    </source>
</evidence>
<name>X1I0S5_9ZZZZ</name>
<proteinExistence type="inferred from homology"/>
<dbReference type="InterPro" id="IPR004394">
    <property type="entry name" value="Iojap/RsfS/C7orf30"/>
</dbReference>
<dbReference type="EMBL" id="BARU01026381">
    <property type="protein sequence ID" value="GAH75976.1"/>
    <property type="molecule type" value="Genomic_DNA"/>
</dbReference>